<evidence type="ECO:0000313" key="2">
    <source>
        <dbReference type="Proteomes" id="UP000579647"/>
    </source>
</evidence>
<gene>
    <name evidence="1" type="ORF">HNR07_005252</name>
</gene>
<sequence>MAATLSRRELNRATLDRQFLLRRVDRPATEVLARLVGLQAQTAHTWYVGFQSRLEDPDPHAVGRLLTDGSLVRMSLMRSTLHLVSAQDAAWIRPTTQEVMDKDLAHSAHGKATAEVDLDAVVALGRELLEERPLTPKELGERIGQRWEGVPGTHLAYVVRCLLPVVQVPPRGVWGASGQPALAPADTWTGRPFAPGPDREALVLRYLAAFGPASVRDVQAWSGLTRLKEVVEGLRERLVSFRDEAGVELFDLPEAPRPSADVSAPVRFLYDFDNLLRGHADRSRVISAANLKRVSSRNGMPPATVLVDGEVAAAWKVDRSRRTPSLDITPFRLFNNSESEEIVMEGMRLLSFFSAAQEGGEVRFSTPA</sequence>
<dbReference type="EMBL" id="JACHDO010000001">
    <property type="protein sequence ID" value="MBB5494115.1"/>
    <property type="molecule type" value="Genomic_DNA"/>
</dbReference>
<proteinExistence type="predicted"/>
<keyword evidence="2" id="KW-1185">Reference proteome</keyword>
<evidence type="ECO:0000313" key="1">
    <source>
        <dbReference type="EMBL" id="MBB5494115.1"/>
    </source>
</evidence>
<dbReference type="Proteomes" id="UP000579647">
    <property type="component" value="Unassembled WGS sequence"/>
</dbReference>
<dbReference type="InterPro" id="IPR009351">
    <property type="entry name" value="AlkZ-like"/>
</dbReference>
<comment type="caution">
    <text evidence="1">The sequence shown here is derived from an EMBL/GenBank/DDBJ whole genome shotgun (WGS) entry which is preliminary data.</text>
</comment>
<protein>
    <recommendedName>
        <fullName evidence="3">Winged helix DNA-binding domain-containing protein</fullName>
    </recommendedName>
</protein>
<organism evidence="1 2">
    <name type="scientific">Nocardiopsis metallicus</name>
    <dbReference type="NCBI Taxonomy" id="179819"/>
    <lineage>
        <taxon>Bacteria</taxon>
        <taxon>Bacillati</taxon>
        <taxon>Actinomycetota</taxon>
        <taxon>Actinomycetes</taxon>
        <taxon>Streptosporangiales</taxon>
        <taxon>Nocardiopsidaceae</taxon>
        <taxon>Nocardiopsis</taxon>
    </lineage>
</organism>
<dbReference type="AlphaFoldDB" id="A0A840WQJ1"/>
<dbReference type="RefSeq" id="WP_184367186.1">
    <property type="nucleotide sequence ID" value="NZ_BAAAKM010000093.1"/>
</dbReference>
<dbReference type="PANTHER" id="PTHR38479:SF2">
    <property type="entry name" value="WINGED HELIX DNA-BINDING DOMAIN-CONTAINING PROTEIN"/>
    <property type="match status" value="1"/>
</dbReference>
<evidence type="ECO:0008006" key="3">
    <source>
        <dbReference type="Google" id="ProtNLM"/>
    </source>
</evidence>
<dbReference type="Pfam" id="PF06224">
    <property type="entry name" value="AlkZ-like"/>
    <property type="match status" value="1"/>
</dbReference>
<reference evidence="1 2" key="1">
    <citation type="submission" date="2020-08" db="EMBL/GenBank/DDBJ databases">
        <title>Sequencing the genomes of 1000 actinobacteria strains.</title>
        <authorList>
            <person name="Klenk H.-P."/>
        </authorList>
    </citation>
    <scope>NUCLEOTIDE SEQUENCE [LARGE SCALE GENOMIC DNA]</scope>
    <source>
        <strain evidence="1 2">DSM 44598</strain>
    </source>
</reference>
<dbReference type="PANTHER" id="PTHR38479">
    <property type="entry name" value="LMO0824 PROTEIN"/>
    <property type="match status" value="1"/>
</dbReference>
<name>A0A840WQJ1_9ACTN</name>
<accession>A0A840WQJ1</accession>